<comment type="caution">
    <text evidence="1">The sequence shown here is derived from an EMBL/GenBank/DDBJ whole genome shotgun (WGS) entry which is preliminary data.</text>
</comment>
<organism evidence="1">
    <name type="scientific">marine sediment metagenome</name>
    <dbReference type="NCBI Taxonomy" id="412755"/>
    <lineage>
        <taxon>unclassified sequences</taxon>
        <taxon>metagenomes</taxon>
        <taxon>ecological metagenomes</taxon>
    </lineage>
</organism>
<accession>A0A0F8XLG6</accession>
<proteinExistence type="predicted"/>
<evidence type="ECO:0000313" key="1">
    <source>
        <dbReference type="EMBL" id="KKK61920.1"/>
    </source>
</evidence>
<reference evidence="1" key="1">
    <citation type="journal article" date="2015" name="Nature">
        <title>Complex archaea that bridge the gap between prokaryotes and eukaryotes.</title>
        <authorList>
            <person name="Spang A."/>
            <person name="Saw J.H."/>
            <person name="Jorgensen S.L."/>
            <person name="Zaremba-Niedzwiedzka K."/>
            <person name="Martijn J."/>
            <person name="Lind A.E."/>
            <person name="van Eijk R."/>
            <person name="Schleper C."/>
            <person name="Guy L."/>
            <person name="Ettema T.J."/>
        </authorList>
    </citation>
    <scope>NUCLEOTIDE SEQUENCE</scope>
</reference>
<gene>
    <name evidence="1" type="ORF">LCGC14_3009510</name>
</gene>
<dbReference type="EMBL" id="LAZR01062253">
    <property type="protein sequence ID" value="KKK61920.1"/>
    <property type="molecule type" value="Genomic_DNA"/>
</dbReference>
<sequence>MFTWSTTSLGNHLDVKRVFGYHPLGAATVNPHLSHAISLFQYLPGFECIERFEHLDLHSQFSGIIVMLGPTSGNNGWP</sequence>
<protein>
    <submittedName>
        <fullName evidence="1">Uncharacterized protein</fullName>
    </submittedName>
</protein>
<dbReference type="AlphaFoldDB" id="A0A0F8XLG6"/>
<name>A0A0F8XLG6_9ZZZZ</name>